<organism evidence="2 3">
    <name type="scientific">Ferrimicrobium acidiphilum</name>
    <dbReference type="NCBI Taxonomy" id="121039"/>
    <lineage>
        <taxon>Bacteria</taxon>
        <taxon>Bacillati</taxon>
        <taxon>Actinomycetota</taxon>
        <taxon>Acidimicrobiia</taxon>
        <taxon>Acidimicrobiales</taxon>
        <taxon>Acidimicrobiaceae</taxon>
        <taxon>Ferrimicrobium</taxon>
    </lineage>
</organism>
<protein>
    <submittedName>
        <fullName evidence="2">Uncharacterized protein</fullName>
    </submittedName>
</protein>
<proteinExistence type="predicted"/>
<name>A0ABV3XZR1_9ACTN</name>
<gene>
    <name evidence="2" type="ORF">AB6A68_02920</name>
</gene>
<evidence type="ECO:0000313" key="3">
    <source>
        <dbReference type="Proteomes" id="UP001560267"/>
    </source>
</evidence>
<dbReference type="EMBL" id="JBFSHR010000006">
    <property type="protein sequence ID" value="MEX6428792.1"/>
    <property type="molecule type" value="Genomic_DNA"/>
</dbReference>
<keyword evidence="1" id="KW-0472">Membrane</keyword>
<keyword evidence="1" id="KW-0812">Transmembrane</keyword>
<comment type="caution">
    <text evidence="2">The sequence shown here is derived from an EMBL/GenBank/DDBJ whole genome shotgun (WGS) entry which is preliminary data.</text>
</comment>
<sequence length="66" mass="7356">MRVGPWAVGEASSTGVFRLRIRRQRLVSGISFTSSRGWKRVIWRLFVLGCATLYTGGGGQWTPSQI</sequence>
<dbReference type="Proteomes" id="UP001560267">
    <property type="component" value="Unassembled WGS sequence"/>
</dbReference>
<evidence type="ECO:0000313" key="2">
    <source>
        <dbReference type="EMBL" id="MEX6428792.1"/>
    </source>
</evidence>
<feature type="transmembrane region" description="Helical" evidence="1">
    <location>
        <begin position="41"/>
        <end position="61"/>
    </location>
</feature>
<evidence type="ECO:0000256" key="1">
    <source>
        <dbReference type="SAM" id="Phobius"/>
    </source>
</evidence>
<keyword evidence="3" id="KW-1185">Reference proteome</keyword>
<reference evidence="2 3" key="1">
    <citation type="submission" date="2024-07" db="EMBL/GenBank/DDBJ databases">
        <title>Draft Genome Sequence of Ferrimicrobium acidiphilum Strain YE2023, Isolated from a Pulp of Bioleach Reactor.</title>
        <authorList>
            <person name="Elkina Y.A."/>
            <person name="Bulaeva A.G."/>
            <person name="Beletsky A.V."/>
            <person name="Mardanov A.V."/>
        </authorList>
    </citation>
    <scope>NUCLEOTIDE SEQUENCE [LARGE SCALE GENOMIC DNA]</scope>
    <source>
        <strain evidence="2 3">YE2023</strain>
    </source>
</reference>
<dbReference type="RefSeq" id="WP_369084207.1">
    <property type="nucleotide sequence ID" value="NZ_JBFSHR010000006.1"/>
</dbReference>
<accession>A0ABV3XZR1</accession>
<keyword evidence="1" id="KW-1133">Transmembrane helix</keyword>